<evidence type="ECO:0000256" key="10">
    <source>
        <dbReference type="ARBA" id="ARBA00023065"/>
    </source>
</evidence>
<keyword evidence="11 14" id="KW-0472">Membrane</keyword>
<dbReference type="GO" id="GO:0006826">
    <property type="term" value="P:iron ion transport"/>
    <property type="evidence" value="ECO:0007669"/>
    <property type="project" value="TreeGrafter"/>
</dbReference>
<dbReference type="InterPro" id="IPR013112">
    <property type="entry name" value="FAD-bd_8"/>
</dbReference>
<evidence type="ECO:0000256" key="1">
    <source>
        <dbReference type="ARBA" id="ARBA00004651"/>
    </source>
</evidence>
<dbReference type="SUPFAM" id="SSF52343">
    <property type="entry name" value="Ferredoxin reductase-like, C-terminal NADP-linked domain"/>
    <property type="match status" value="1"/>
</dbReference>
<sequence length="378" mass="42390">MILIGLHGAWYLNFYLQKGILRDRLQHQHPLTGLIALMMICTIATTSLGKVRRWSYRIFIYCHISAGLAIWLALLFHAKPLRLYAAQSLAIYAVDRVLRYYDTITASPIITEIPQTNLLKVVLPIAPRKLARFGTSPGQHIYLSFPVTNRWPRWKSLLTNPFTVADISKGEITLVLRARQGPVTRMLQKHAGHVKGAPMLNIEGPYGGFPPMLELASGVDRVLLVAGGIGATFILPVYMALQEQLGDDRIHFVWALKSAAEAGWTLDSEEQRLLQRSNISIYLTGSNPIGNYGEVSDNNGVEMNALQHNNTAISGLQTQTGRPDSRTLVDDMMSYRTEEGVAVIYCGPKSMGRELRYHAGRWVAKGRHVKWHEECFGW</sequence>
<keyword evidence="4" id="KW-0813">Transport</keyword>
<evidence type="ECO:0000256" key="5">
    <source>
        <dbReference type="ARBA" id="ARBA00022475"/>
    </source>
</evidence>
<evidence type="ECO:0000256" key="2">
    <source>
        <dbReference type="ARBA" id="ARBA00006278"/>
    </source>
</evidence>
<feature type="transmembrane region" description="Helical" evidence="14">
    <location>
        <begin position="54"/>
        <end position="76"/>
    </location>
</feature>
<keyword evidence="8 14" id="KW-1133">Transmembrane helix</keyword>
<dbReference type="InterPro" id="IPR039261">
    <property type="entry name" value="FNR_nucleotide-bd"/>
</dbReference>
<evidence type="ECO:0000256" key="7">
    <source>
        <dbReference type="ARBA" id="ARBA00022982"/>
    </source>
</evidence>
<evidence type="ECO:0000256" key="8">
    <source>
        <dbReference type="ARBA" id="ARBA00022989"/>
    </source>
</evidence>
<comment type="similarity">
    <text evidence="2">Belongs to the ferric reductase (FRE) family.</text>
</comment>
<gene>
    <name evidence="16" type="ORF">PECM_000633</name>
</gene>
<dbReference type="GO" id="GO:0006879">
    <property type="term" value="P:intracellular iron ion homeostasis"/>
    <property type="evidence" value="ECO:0007669"/>
    <property type="project" value="TreeGrafter"/>
</dbReference>
<name>A0A8J8W264_9EURO</name>
<proteinExistence type="inferred from homology"/>
<keyword evidence="12" id="KW-0325">Glycoprotein</keyword>
<organism evidence="16 17">
    <name type="scientific">Penicillium ucsense</name>
    <dbReference type="NCBI Taxonomy" id="2839758"/>
    <lineage>
        <taxon>Eukaryota</taxon>
        <taxon>Fungi</taxon>
        <taxon>Dikarya</taxon>
        <taxon>Ascomycota</taxon>
        <taxon>Pezizomycotina</taxon>
        <taxon>Eurotiomycetes</taxon>
        <taxon>Eurotiomycetidae</taxon>
        <taxon>Eurotiales</taxon>
        <taxon>Aspergillaceae</taxon>
        <taxon>Penicillium</taxon>
    </lineage>
</organism>
<comment type="catalytic activity">
    <reaction evidence="13">
        <text>2 a Fe(II)-siderophore + NADP(+) + H(+) = 2 a Fe(III)-siderophore + NADPH</text>
        <dbReference type="Rhea" id="RHEA:28795"/>
        <dbReference type="Rhea" id="RHEA-COMP:11342"/>
        <dbReference type="Rhea" id="RHEA-COMP:11344"/>
        <dbReference type="ChEBI" id="CHEBI:15378"/>
        <dbReference type="ChEBI" id="CHEBI:29033"/>
        <dbReference type="ChEBI" id="CHEBI:29034"/>
        <dbReference type="ChEBI" id="CHEBI:57783"/>
        <dbReference type="ChEBI" id="CHEBI:58349"/>
        <dbReference type="EC" id="1.16.1.9"/>
    </reaction>
</comment>
<dbReference type="PROSITE" id="PS51384">
    <property type="entry name" value="FAD_FR"/>
    <property type="match status" value="1"/>
</dbReference>
<protein>
    <recommendedName>
        <fullName evidence="3">ferric-chelate reductase (NADPH)</fullName>
        <ecNumber evidence="3">1.16.1.9</ecNumber>
    </recommendedName>
</protein>
<dbReference type="GO" id="GO:0005886">
    <property type="term" value="C:plasma membrane"/>
    <property type="evidence" value="ECO:0007669"/>
    <property type="project" value="UniProtKB-SubCell"/>
</dbReference>
<keyword evidence="17" id="KW-1185">Reference proteome</keyword>
<feature type="domain" description="FAD-binding FR-type" evidence="15">
    <location>
        <begin position="97"/>
        <end position="212"/>
    </location>
</feature>
<dbReference type="Pfam" id="PF01794">
    <property type="entry name" value="Ferric_reduct"/>
    <property type="match status" value="1"/>
</dbReference>
<keyword evidence="5" id="KW-1003">Cell membrane</keyword>
<evidence type="ECO:0000313" key="17">
    <source>
        <dbReference type="Proteomes" id="UP000631181"/>
    </source>
</evidence>
<comment type="caution">
    <text evidence="16">The sequence shown here is derived from an EMBL/GenBank/DDBJ whole genome shotgun (WGS) entry which is preliminary data.</text>
</comment>
<dbReference type="InterPro" id="IPR013121">
    <property type="entry name" value="Fe_red_NAD-bd_6"/>
</dbReference>
<evidence type="ECO:0000256" key="4">
    <source>
        <dbReference type="ARBA" id="ARBA00022448"/>
    </source>
</evidence>
<evidence type="ECO:0000313" key="16">
    <source>
        <dbReference type="EMBL" id="KAF7713706.1"/>
    </source>
</evidence>
<dbReference type="InterPro" id="IPR013130">
    <property type="entry name" value="Fe3_Rdtase_TM_dom"/>
</dbReference>
<dbReference type="Proteomes" id="UP000631181">
    <property type="component" value="Unassembled WGS sequence"/>
</dbReference>
<dbReference type="InterPro" id="IPR017938">
    <property type="entry name" value="Riboflavin_synthase-like_b-brl"/>
</dbReference>
<evidence type="ECO:0000256" key="12">
    <source>
        <dbReference type="ARBA" id="ARBA00023180"/>
    </source>
</evidence>
<comment type="subcellular location">
    <subcellularLocation>
        <location evidence="1">Cell membrane</location>
        <topology evidence="1">Multi-pass membrane protein</topology>
    </subcellularLocation>
</comment>
<dbReference type="InterPro" id="IPR051410">
    <property type="entry name" value="Ferric/Cupric_Reductase"/>
</dbReference>
<dbReference type="CDD" id="cd06186">
    <property type="entry name" value="NOX_Duox_like_FAD_NADP"/>
    <property type="match status" value="1"/>
</dbReference>
<dbReference type="SUPFAM" id="SSF63380">
    <property type="entry name" value="Riboflavin synthase domain-like"/>
    <property type="match status" value="1"/>
</dbReference>
<dbReference type="GO" id="GO:0052851">
    <property type="term" value="F:ferric-chelate reductase (NADPH) activity"/>
    <property type="evidence" value="ECO:0007669"/>
    <property type="project" value="UniProtKB-EC"/>
</dbReference>
<keyword evidence="6 14" id="KW-0812">Transmembrane</keyword>
<dbReference type="InterPro" id="IPR017927">
    <property type="entry name" value="FAD-bd_FR_type"/>
</dbReference>
<dbReference type="SFLD" id="SFLDG01168">
    <property type="entry name" value="Ferric_reductase_subgroup_(FRE"/>
    <property type="match status" value="1"/>
</dbReference>
<keyword evidence="7" id="KW-0249">Electron transport</keyword>
<dbReference type="Gene3D" id="3.40.50.80">
    <property type="entry name" value="Nucleotide-binding domain of ferredoxin-NADP reductase (FNR) module"/>
    <property type="match status" value="1"/>
</dbReference>
<dbReference type="SFLD" id="SFLDS00052">
    <property type="entry name" value="Ferric_Reductase_Domain"/>
    <property type="match status" value="1"/>
</dbReference>
<dbReference type="EC" id="1.16.1.9" evidence="3"/>
<evidence type="ECO:0000256" key="14">
    <source>
        <dbReference type="SAM" id="Phobius"/>
    </source>
</evidence>
<dbReference type="Pfam" id="PF08030">
    <property type="entry name" value="NAD_binding_6"/>
    <property type="match status" value="1"/>
</dbReference>
<dbReference type="PANTHER" id="PTHR32361:SF9">
    <property type="entry name" value="FERRIC REDUCTASE TRANSMEMBRANE COMPONENT 3-RELATED"/>
    <property type="match status" value="1"/>
</dbReference>
<evidence type="ECO:0000256" key="3">
    <source>
        <dbReference type="ARBA" id="ARBA00012668"/>
    </source>
</evidence>
<dbReference type="PANTHER" id="PTHR32361">
    <property type="entry name" value="FERRIC/CUPRIC REDUCTASE TRANSMEMBRANE COMPONENT"/>
    <property type="match status" value="1"/>
</dbReference>
<reference evidence="16" key="1">
    <citation type="journal article" date="2020" name="Front. Microbiol.">
        <title>Gene regulatory networks of Penicillium echinulatum 2HH and Penicillium oxalicum 114-2 inferred by a computational biology approach.</title>
        <authorList>
            <person name="Lenz A.R."/>
            <person name="Galan-Vasquez E."/>
            <person name="Balbinot E."/>
            <person name="De Abreu F.P."/>
            <person name="De Oliveira N.S."/>
            <person name="Da Rosa L.O."/>
            <person name="De Avila E Silva S."/>
            <person name="Camassola M."/>
            <person name="Dillon A.J.P."/>
            <person name="Perez-Rueda E."/>
        </authorList>
    </citation>
    <scope>NUCLEOTIDE SEQUENCE</scope>
    <source>
        <strain evidence="16">S1M29</strain>
    </source>
</reference>
<evidence type="ECO:0000256" key="6">
    <source>
        <dbReference type="ARBA" id="ARBA00022692"/>
    </source>
</evidence>
<keyword evidence="10" id="KW-0406">Ion transport</keyword>
<dbReference type="AlphaFoldDB" id="A0A8J8W264"/>
<evidence type="ECO:0000256" key="9">
    <source>
        <dbReference type="ARBA" id="ARBA00023002"/>
    </source>
</evidence>
<dbReference type="Pfam" id="PF08022">
    <property type="entry name" value="FAD_binding_8"/>
    <property type="match status" value="1"/>
</dbReference>
<evidence type="ECO:0000256" key="11">
    <source>
        <dbReference type="ARBA" id="ARBA00023136"/>
    </source>
</evidence>
<dbReference type="OrthoDB" id="10006946at2759"/>
<dbReference type="GO" id="GO:0015677">
    <property type="term" value="P:copper ion import"/>
    <property type="evidence" value="ECO:0007669"/>
    <property type="project" value="TreeGrafter"/>
</dbReference>
<dbReference type="PRINTS" id="PR00406">
    <property type="entry name" value="CYTB5RDTASE"/>
</dbReference>
<accession>A0A8J8W264</accession>
<evidence type="ECO:0000256" key="13">
    <source>
        <dbReference type="ARBA" id="ARBA00048483"/>
    </source>
</evidence>
<dbReference type="EMBL" id="WIWV01000108">
    <property type="protein sequence ID" value="KAF7713706.1"/>
    <property type="molecule type" value="Genomic_DNA"/>
</dbReference>
<keyword evidence="9" id="KW-0560">Oxidoreductase</keyword>
<feature type="transmembrane region" description="Helical" evidence="14">
    <location>
        <begin position="31"/>
        <end position="48"/>
    </location>
</feature>
<evidence type="ECO:0000259" key="15">
    <source>
        <dbReference type="PROSITE" id="PS51384"/>
    </source>
</evidence>